<dbReference type="EMBL" id="CADCUO010000246">
    <property type="protein sequence ID" value="CAA9419818.1"/>
    <property type="molecule type" value="Genomic_DNA"/>
</dbReference>
<organism evidence="1">
    <name type="scientific">uncultured Propionibacteriaceae bacterium</name>
    <dbReference type="NCBI Taxonomy" id="257457"/>
    <lineage>
        <taxon>Bacteria</taxon>
        <taxon>Bacillati</taxon>
        <taxon>Actinomycetota</taxon>
        <taxon>Actinomycetes</taxon>
        <taxon>Propionibacteriales</taxon>
        <taxon>Propionibacteriaceae</taxon>
        <taxon>environmental samples</taxon>
    </lineage>
</organism>
<protein>
    <submittedName>
        <fullName evidence="1">5-methyltetrahydropteroyltriglutamate--homocystei ne methyltransferase</fullName>
        <ecNumber evidence="1">2.1.1.14</ecNumber>
    </submittedName>
</protein>
<dbReference type="SUPFAM" id="SSF51726">
    <property type="entry name" value="UROD/MetE-like"/>
    <property type="match status" value="1"/>
</dbReference>
<dbReference type="Gene3D" id="3.20.20.210">
    <property type="match status" value="1"/>
</dbReference>
<dbReference type="InterPro" id="IPR038071">
    <property type="entry name" value="UROD/MetE-like_sf"/>
</dbReference>
<reference evidence="1" key="1">
    <citation type="submission" date="2020-02" db="EMBL/GenBank/DDBJ databases">
        <authorList>
            <person name="Meier V. D."/>
        </authorList>
    </citation>
    <scope>NUCLEOTIDE SEQUENCE</scope>
    <source>
        <strain evidence="1">AVDCRST_MAG75</strain>
    </source>
</reference>
<proteinExistence type="predicted"/>
<keyword evidence="1" id="KW-0489">Methyltransferase</keyword>
<gene>
    <name evidence="1" type="ORF">AVDCRST_MAG75-3363</name>
</gene>
<accession>A0A6J4PQY2</accession>
<evidence type="ECO:0000313" key="1">
    <source>
        <dbReference type="EMBL" id="CAA9419818.1"/>
    </source>
</evidence>
<name>A0A6J4PQY2_9ACTN</name>
<dbReference type="GO" id="GO:0003871">
    <property type="term" value="F:5-methyltetrahydropteroyltriglutamate-homocysteine S-methyltransferase activity"/>
    <property type="evidence" value="ECO:0007669"/>
    <property type="project" value="UniProtKB-EC"/>
</dbReference>
<dbReference type="PANTHER" id="PTHR43844">
    <property type="entry name" value="METHIONINE SYNTHASE"/>
    <property type="match status" value="1"/>
</dbReference>
<dbReference type="EC" id="2.1.1.14" evidence="1"/>
<sequence length="380" mass="41691">MAIPTENVGSLPRPARLQQMIAAYDAGRVGFEELAAEQDAACKDSIERMEATGAPIVSDGEQRASSFATYPITDTLAGTGLADNLAADGQYFAIFDDGHHRQLPRLTGGPFRYKTFASDYLAKSLPYASKPMKQAVIAPSMLSLLYPLDEELDGYPREQFLNDLCDEAERDIRQAFATGAARVSIDFTEGRLAAKNDPRNPWTGRHMLEQFVELNNRVIDRFSAAERVNLGVHTCPGGDMDSVHSADVDYAELLPSMFKMNAGYFLMQLASEQDKERVYRLVGEHSRDDANGVPQVCFIGVIDPLNPTVESPDQVAEDLVTAARYIPTDRLGATDDCGFSPFSIDNKPKHGSPDFARDVAFRKIAARVQGTDIASERLGL</sequence>
<keyword evidence="1" id="KW-0808">Transferase</keyword>
<dbReference type="GO" id="GO:0032259">
    <property type="term" value="P:methylation"/>
    <property type="evidence" value="ECO:0007669"/>
    <property type="project" value="UniProtKB-KW"/>
</dbReference>
<dbReference type="AlphaFoldDB" id="A0A6J4PQY2"/>
<dbReference type="PANTHER" id="PTHR43844:SF2">
    <property type="entry name" value="SYNTHASE, VITAMIN-B12 INDEPENDENT, PUTATIVE (AFU_ORTHOLOGUE AFUA_3G12060)-RELATED"/>
    <property type="match status" value="1"/>
</dbReference>